<keyword evidence="9" id="KW-0694">RNA-binding</keyword>
<evidence type="ECO:0000259" key="12">
    <source>
        <dbReference type="Pfam" id="PF01479"/>
    </source>
</evidence>
<dbReference type="EMBL" id="JAPMXC010000002">
    <property type="protein sequence ID" value="MCY0388065.1"/>
    <property type="molecule type" value="Genomic_DNA"/>
</dbReference>
<feature type="region of interest" description="Disordered" evidence="10">
    <location>
        <begin position="1"/>
        <end position="65"/>
    </location>
</feature>
<dbReference type="SUPFAM" id="SSF55174">
    <property type="entry name" value="Alpha-L RNA-binding motif"/>
    <property type="match status" value="1"/>
</dbReference>
<keyword evidence="14" id="KW-1185">Reference proteome</keyword>
<dbReference type="CDD" id="cd00165">
    <property type="entry name" value="S4"/>
    <property type="match status" value="1"/>
</dbReference>
<dbReference type="PANTHER" id="PTHR21600">
    <property type="entry name" value="MITOCHONDRIAL RNA PSEUDOURIDINE SYNTHASE"/>
    <property type="match status" value="1"/>
</dbReference>
<feature type="domain" description="Pseudouridine synthase RsuA/RluA-like" evidence="11">
    <location>
        <begin position="153"/>
        <end position="309"/>
    </location>
</feature>
<dbReference type="InterPro" id="IPR002942">
    <property type="entry name" value="S4_RNA-bd"/>
</dbReference>
<accession>A0ABT3ZPA5</accession>
<comment type="catalytic activity">
    <reaction evidence="3">
        <text>uridine(1911/1915/1917) in 23S rRNA = pseudouridine(1911/1915/1917) in 23S rRNA</text>
        <dbReference type="Rhea" id="RHEA:42524"/>
        <dbReference type="Rhea" id="RHEA-COMP:10097"/>
        <dbReference type="Rhea" id="RHEA-COMP:10098"/>
        <dbReference type="ChEBI" id="CHEBI:65314"/>
        <dbReference type="ChEBI" id="CHEBI:65315"/>
        <dbReference type="EC" id="5.4.99.23"/>
    </reaction>
</comment>
<dbReference type="Gene3D" id="3.10.290.10">
    <property type="entry name" value="RNA-binding S4 domain"/>
    <property type="match status" value="1"/>
</dbReference>
<evidence type="ECO:0000259" key="11">
    <source>
        <dbReference type="Pfam" id="PF00849"/>
    </source>
</evidence>
<dbReference type="CDD" id="cd02869">
    <property type="entry name" value="PseudoU_synth_RluA_like"/>
    <property type="match status" value="1"/>
</dbReference>
<dbReference type="PROSITE" id="PS50889">
    <property type="entry name" value="S4"/>
    <property type="match status" value="1"/>
</dbReference>
<dbReference type="InterPro" id="IPR050188">
    <property type="entry name" value="RluA_PseudoU_synthase"/>
</dbReference>
<evidence type="ECO:0000256" key="3">
    <source>
        <dbReference type="ARBA" id="ARBA00036882"/>
    </source>
</evidence>
<evidence type="ECO:0000256" key="1">
    <source>
        <dbReference type="ARBA" id="ARBA00010876"/>
    </source>
</evidence>
<evidence type="ECO:0000256" key="8">
    <source>
        <dbReference type="ARBA" id="ARBA00043148"/>
    </source>
</evidence>
<feature type="domain" description="RNA-binding S4" evidence="12">
    <location>
        <begin position="78"/>
        <end position="114"/>
    </location>
</feature>
<reference evidence="13" key="1">
    <citation type="submission" date="2022-11" db="EMBL/GenBank/DDBJ databases">
        <title>Robbsia betulipollinis sp. nov., isolated from pollen of birch (Betula pendula).</title>
        <authorList>
            <person name="Shi H."/>
            <person name="Ambika Manirajan B."/>
            <person name="Ratering S."/>
            <person name="Geissler-Plaum R."/>
            <person name="Schnell S."/>
        </authorList>
    </citation>
    <scope>NUCLEOTIDE SEQUENCE</scope>
    <source>
        <strain evidence="13">Bb-Pol-6</strain>
    </source>
</reference>
<dbReference type="SUPFAM" id="SSF55120">
    <property type="entry name" value="Pseudouridine synthase"/>
    <property type="match status" value="1"/>
</dbReference>
<dbReference type="InterPro" id="IPR020103">
    <property type="entry name" value="PsdUridine_synth_cat_dom_sf"/>
</dbReference>
<evidence type="ECO:0000256" key="5">
    <source>
        <dbReference type="ARBA" id="ARBA00040039"/>
    </source>
</evidence>
<feature type="compositionally biased region" description="Acidic residues" evidence="10">
    <location>
        <begin position="384"/>
        <end position="400"/>
    </location>
</feature>
<evidence type="ECO:0000313" key="13">
    <source>
        <dbReference type="EMBL" id="MCY0388065.1"/>
    </source>
</evidence>
<organism evidence="13 14">
    <name type="scientific">Robbsia betulipollinis</name>
    <dbReference type="NCBI Taxonomy" id="2981849"/>
    <lineage>
        <taxon>Bacteria</taxon>
        <taxon>Pseudomonadati</taxon>
        <taxon>Pseudomonadota</taxon>
        <taxon>Betaproteobacteria</taxon>
        <taxon>Burkholderiales</taxon>
        <taxon>Burkholderiaceae</taxon>
        <taxon>Robbsia</taxon>
    </lineage>
</organism>
<dbReference type="RefSeq" id="WP_267847948.1">
    <property type="nucleotide sequence ID" value="NZ_JAPMXC010000002.1"/>
</dbReference>
<dbReference type="Pfam" id="PF01479">
    <property type="entry name" value="S4"/>
    <property type="match status" value="1"/>
</dbReference>
<evidence type="ECO:0000256" key="2">
    <source>
        <dbReference type="ARBA" id="ARBA00023235"/>
    </source>
</evidence>
<proteinExistence type="inferred from homology"/>
<sequence length="435" mass="46217">MTRSAADYSPTPVPSDPITGNAEELDALFTDDDLLDAGESPVSPPSAPLPGTGRRPLNEPLEPLEPLRGHVPAALAGERLDKVLARLFPDFSRGRLQTWLEAGRVTIDGVVARPRQGAAADALLVVVPQHAPETLAFTAEPVPLDIVYEDAALVVINKPAGLVVHPGAGNWTGTLLNGLLYHYGEQASSLPRAGIVHRLDKETSGLMVVARTLTAQTDLVRQLQARTVKRRYVCAVWGNPPSHGTIDAPIGRDPRDRMKMAVVHGNAGKAARTHFETVSTGRLGERAVAALHCDLETGRTHQIRVHCRHIGHPLVGDPVYGGPTRTTAAPAAPSGFARQALHAFELGLRHPDSGEMLSWRAPAPADLLRLAAQAELDLGIGGDDGVDDDLDGDDHDVGDDDATHVGADDATYDELDNELGAAADGKPPARREDKP</sequence>
<dbReference type="InterPro" id="IPR006145">
    <property type="entry name" value="PsdUridine_synth_RsuA/RluA"/>
</dbReference>
<dbReference type="Gene3D" id="3.30.2350.10">
    <property type="entry name" value="Pseudouridine synthase"/>
    <property type="match status" value="1"/>
</dbReference>
<protein>
    <recommendedName>
        <fullName evidence="5">Ribosomal large subunit pseudouridine synthase D</fullName>
        <ecNumber evidence="4">5.4.99.23</ecNumber>
    </recommendedName>
    <alternativeName>
        <fullName evidence="6">23S rRNA pseudouridine(1911/1915/1917) synthase</fullName>
    </alternativeName>
    <alternativeName>
        <fullName evidence="7">rRNA pseudouridylate synthase D</fullName>
    </alternativeName>
    <alternativeName>
        <fullName evidence="8">rRNA-uridine isomerase D</fullName>
    </alternativeName>
</protein>
<name>A0ABT3ZPA5_9BURK</name>
<feature type="region of interest" description="Disordered" evidence="10">
    <location>
        <begin position="382"/>
        <end position="435"/>
    </location>
</feature>
<evidence type="ECO:0000256" key="9">
    <source>
        <dbReference type="PROSITE-ProRule" id="PRU00182"/>
    </source>
</evidence>
<feature type="compositionally biased region" description="Acidic residues" evidence="10">
    <location>
        <begin position="23"/>
        <end position="36"/>
    </location>
</feature>
<evidence type="ECO:0000313" key="14">
    <source>
        <dbReference type="Proteomes" id="UP001082899"/>
    </source>
</evidence>
<keyword evidence="2" id="KW-0413">Isomerase</keyword>
<evidence type="ECO:0000256" key="4">
    <source>
        <dbReference type="ARBA" id="ARBA00038942"/>
    </source>
</evidence>
<gene>
    <name evidence="13" type="ORF">OVY01_12620</name>
</gene>
<dbReference type="InterPro" id="IPR006224">
    <property type="entry name" value="PsdUridine_synth_RluA-like_CS"/>
</dbReference>
<evidence type="ECO:0000256" key="10">
    <source>
        <dbReference type="SAM" id="MobiDB-lite"/>
    </source>
</evidence>
<evidence type="ECO:0000256" key="7">
    <source>
        <dbReference type="ARBA" id="ARBA00042840"/>
    </source>
</evidence>
<dbReference type="InterPro" id="IPR036986">
    <property type="entry name" value="S4_RNA-bd_sf"/>
</dbReference>
<evidence type="ECO:0000256" key="6">
    <source>
        <dbReference type="ARBA" id="ARBA00042264"/>
    </source>
</evidence>
<dbReference type="PROSITE" id="PS01129">
    <property type="entry name" value="PSI_RLU"/>
    <property type="match status" value="1"/>
</dbReference>
<dbReference type="PANTHER" id="PTHR21600:SF44">
    <property type="entry name" value="RIBOSOMAL LARGE SUBUNIT PSEUDOURIDINE SYNTHASE D"/>
    <property type="match status" value="1"/>
</dbReference>
<comment type="similarity">
    <text evidence="1">Belongs to the pseudouridine synthase RluA family.</text>
</comment>
<comment type="caution">
    <text evidence="13">The sequence shown here is derived from an EMBL/GenBank/DDBJ whole genome shotgun (WGS) entry which is preliminary data.</text>
</comment>
<dbReference type="Proteomes" id="UP001082899">
    <property type="component" value="Unassembled WGS sequence"/>
</dbReference>
<feature type="compositionally biased region" description="Low complexity" evidence="10">
    <location>
        <begin position="54"/>
        <end position="65"/>
    </location>
</feature>
<dbReference type="Pfam" id="PF00849">
    <property type="entry name" value="PseudoU_synth_2"/>
    <property type="match status" value="1"/>
</dbReference>
<dbReference type="InterPro" id="IPR006225">
    <property type="entry name" value="PsdUridine_synth_RluC/D"/>
</dbReference>
<dbReference type="NCBIfam" id="TIGR00005">
    <property type="entry name" value="rluA_subfam"/>
    <property type="match status" value="1"/>
</dbReference>
<dbReference type="EC" id="5.4.99.23" evidence="4"/>